<organism evidence="1 2">
    <name type="scientific">Pseudocitrobacter faecalis</name>
    <dbReference type="NCBI Taxonomy" id="1398493"/>
    <lineage>
        <taxon>Bacteria</taxon>
        <taxon>Pseudomonadati</taxon>
        <taxon>Pseudomonadota</taxon>
        <taxon>Gammaproteobacteria</taxon>
        <taxon>Enterobacterales</taxon>
        <taxon>Enterobacteriaceae</taxon>
        <taxon>Pseudocitrobacter</taxon>
    </lineage>
</organism>
<dbReference type="Proteomes" id="UP000253201">
    <property type="component" value="Unassembled WGS sequence"/>
</dbReference>
<dbReference type="InterPro" id="IPR025320">
    <property type="entry name" value="DUF4225"/>
</dbReference>
<reference evidence="1 2" key="1">
    <citation type="submission" date="2018-06" db="EMBL/GenBank/DDBJ databases">
        <title>Genomic Encyclopedia of Type Strains, Phase IV (KMG-IV): sequencing the most valuable type-strain genomes for metagenomic binning, comparative biology and taxonomic classification.</title>
        <authorList>
            <person name="Goeker M."/>
        </authorList>
    </citation>
    <scope>NUCLEOTIDE SEQUENCE [LARGE SCALE GENOMIC DNA]</scope>
    <source>
        <strain evidence="1 2">DSM 27453</strain>
    </source>
</reference>
<name>A0ABX9G241_9ENTR</name>
<accession>A0ABX9G241</accession>
<evidence type="ECO:0000313" key="2">
    <source>
        <dbReference type="Proteomes" id="UP000253201"/>
    </source>
</evidence>
<gene>
    <name evidence="1" type="ORF">DFQ50_103215</name>
</gene>
<proteinExistence type="predicted"/>
<dbReference type="RefSeq" id="WP_113857697.1">
    <property type="nucleotide sequence ID" value="NZ_QNRL01000003.1"/>
</dbReference>
<protein>
    <submittedName>
        <fullName evidence="1">Uncharacterized protein DUF4225</fullName>
    </submittedName>
</protein>
<dbReference type="Pfam" id="PF13988">
    <property type="entry name" value="DUF4225"/>
    <property type="match status" value="1"/>
</dbReference>
<sequence>MSSYGLMSLQREKDKIDRLVFEISFYYLHDSQLRSKFMVEEQRVPNDYIDDYRRGKLTFGEAVKKLQDYYFSLNTYYMQLQMGSIKLYVIAQKERDAISLTTLSLKGVGFASGLFQIFGGIGFCVKDIRSACGKLGVPLMVQGGENSYENGYYLFTHKEPTTVPIRYAYRYIAKLLGGDDKAGDIAFSSVDMALSAGSLGGMTRIDGARKLFYYIREDFIRGWRAMGGAGIGTELIGDASSGFSIYQIVSQPETNWSEIEMKD</sequence>
<evidence type="ECO:0000313" key="1">
    <source>
        <dbReference type="EMBL" id="RBP12605.1"/>
    </source>
</evidence>
<keyword evidence="2" id="KW-1185">Reference proteome</keyword>
<dbReference type="EMBL" id="QNRL01000003">
    <property type="protein sequence ID" value="RBP12605.1"/>
    <property type="molecule type" value="Genomic_DNA"/>
</dbReference>
<comment type="caution">
    <text evidence="1">The sequence shown here is derived from an EMBL/GenBank/DDBJ whole genome shotgun (WGS) entry which is preliminary data.</text>
</comment>